<dbReference type="InterPro" id="IPR001841">
    <property type="entry name" value="Znf_RING"/>
</dbReference>
<evidence type="ECO:0000256" key="3">
    <source>
        <dbReference type="ARBA" id="ARBA00012251"/>
    </source>
</evidence>
<dbReference type="InterPro" id="IPR044066">
    <property type="entry name" value="TRIAD_supradom"/>
</dbReference>
<feature type="compositionally biased region" description="Basic and acidic residues" evidence="12">
    <location>
        <begin position="910"/>
        <end position="924"/>
    </location>
</feature>
<dbReference type="InterPro" id="IPR036770">
    <property type="entry name" value="Ankyrin_rpt-contain_sf"/>
</dbReference>
<feature type="repeat" description="ANK" evidence="10">
    <location>
        <begin position="176"/>
        <end position="208"/>
    </location>
</feature>
<dbReference type="Gene3D" id="1.20.120.1750">
    <property type="match status" value="1"/>
</dbReference>
<dbReference type="SUPFAM" id="SSF48403">
    <property type="entry name" value="Ankyrin repeat"/>
    <property type="match status" value="1"/>
</dbReference>
<dbReference type="InterPro" id="IPR045840">
    <property type="entry name" value="Ariadne"/>
</dbReference>
<evidence type="ECO:0000256" key="10">
    <source>
        <dbReference type="PROSITE-ProRule" id="PRU00023"/>
    </source>
</evidence>
<evidence type="ECO:0000256" key="8">
    <source>
        <dbReference type="ARBA" id="ARBA00022786"/>
    </source>
</evidence>
<keyword evidence="6" id="KW-0677">Repeat</keyword>
<keyword evidence="4" id="KW-0808">Transferase</keyword>
<dbReference type="FunFam" id="1.20.120.1750:FF:000003">
    <property type="entry name" value="RBR-type E3 ubiquitin transferase"/>
    <property type="match status" value="1"/>
</dbReference>
<protein>
    <recommendedName>
        <fullName evidence="3">RBR-type E3 ubiquitin transferase</fullName>
        <ecNumber evidence="3">2.3.2.31</ecNumber>
    </recommendedName>
</protein>
<dbReference type="EC" id="2.3.2.31" evidence="3"/>
<dbReference type="Pfam" id="PF13637">
    <property type="entry name" value="Ank_4"/>
    <property type="match status" value="1"/>
</dbReference>
<feature type="compositionally biased region" description="Polar residues" evidence="12">
    <location>
        <begin position="1353"/>
        <end position="1362"/>
    </location>
</feature>
<feature type="region of interest" description="Disordered" evidence="12">
    <location>
        <begin position="1327"/>
        <end position="1376"/>
    </location>
</feature>
<dbReference type="CDD" id="cd20346">
    <property type="entry name" value="BRcat_RBR_ANKIB1"/>
    <property type="match status" value="1"/>
</dbReference>
<dbReference type="FunFam" id="3.30.40.10:FF:000019">
    <property type="entry name" value="RBR-type E3 ubiquitin transferase"/>
    <property type="match status" value="1"/>
</dbReference>
<dbReference type="InterPro" id="IPR002110">
    <property type="entry name" value="Ankyrin_rpt"/>
</dbReference>
<evidence type="ECO:0000313" key="15">
    <source>
        <dbReference type="EMBL" id="CAD7431866.1"/>
    </source>
</evidence>
<dbReference type="Pfam" id="PF22191">
    <property type="entry name" value="IBR_1"/>
    <property type="match status" value="1"/>
</dbReference>
<dbReference type="PROSITE" id="PS50088">
    <property type="entry name" value="ANK_REPEAT"/>
    <property type="match status" value="1"/>
</dbReference>
<keyword evidence="8" id="KW-0833">Ubl conjugation pathway</keyword>
<dbReference type="PROSITE" id="PS51873">
    <property type="entry name" value="TRIAD"/>
    <property type="match status" value="1"/>
</dbReference>
<dbReference type="PROSITE" id="PS50297">
    <property type="entry name" value="ANK_REP_REGION"/>
    <property type="match status" value="1"/>
</dbReference>
<dbReference type="PROSITE" id="PS50089">
    <property type="entry name" value="ZF_RING_2"/>
    <property type="match status" value="1"/>
</dbReference>
<keyword evidence="9" id="KW-0862">Zinc</keyword>
<dbReference type="PANTHER" id="PTHR11685">
    <property type="entry name" value="RBR FAMILY RING FINGER AND IBR DOMAIN-CONTAINING"/>
    <property type="match status" value="1"/>
</dbReference>
<feature type="domain" description="RING-type" evidence="13">
    <location>
        <begin position="350"/>
        <end position="399"/>
    </location>
</feature>
<dbReference type="GO" id="GO:0008270">
    <property type="term" value="F:zinc ion binding"/>
    <property type="evidence" value="ECO:0007669"/>
    <property type="project" value="UniProtKB-KW"/>
</dbReference>
<feature type="compositionally biased region" description="Pro residues" evidence="12">
    <location>
        <begin position="1472"/>
        <end position="1484"/>
    </location>
</feature>
<evidence type="ECO:0000256" key="12">
    <source>
        <dbReference type="SAM" id="MobiDB-lite"/>
    </source>
</evidence>
<dbReference type="Pfam" id="PF12796">
    <property type="entry name" value="Ank_2"/>
    <property type="match status" value="1"/>
</dbReference>
<evidence type="ECO:0000256" key="7">
    <source>
        <dbReference type="ARBA" id="ARBA00022771"/>
    </source>
</evidence>
<gene>
    <name evidence="15" type="ORF">TMSB3V08_LOCUS8586</name>
</gene>
<feature type="compositionally biased region" description="Basic and acidic residues" evidence="12">
    <location>
        <begin position="1122"/>
        <end position="1148"/>
    </location>
</feature>
<organism evidence="15">
    <name type="scientific">Timema monikensis</name>
    <dbReference type="NCBI Taxonomy" id="170555"/>
    <lineage>
        <taxon>Eukaryota</taxon>
        <taxon>Metazoa</taxon>
        <taxon>Ecdysozoa</taxon>
        <taxon>Arthropoda</taxon>
        <taxon>Hexapoda</taxon>
        <taxon>Insecta</taxon>
        <taxon>Pterygota</taxon>
        <taxon>Neoptera</taxon>
        <taxon>Polyneoptera</taxon>
        <taxon>Phasmatodea</taxon>
        <taxon>Timematodea</taxon>
        <taxon>Timematoidea</taxon>
        <taxon>Timematidae</taxon>
        <taxon>Timema</taxon>
    </lineage>
</organism>
<sequence>MEINERQELHKMTLQHQQALNALQIEKSGLELEMVRWELSHQKEEKKLSSSVNTATALNSLHILFQIFQSTPELRKNLDPNISYGDSHHHNTALHYAAKHGMKHLLRTFLNDLGGNPNKKNGCNETSLHCACQLTQKSFSAEERRAACVTLLLQWRGVPLNSGGWEKVDLQAQDQNGNTALHSAAMCGMERCIELLLTHGAPLFAENHDKLTPCDVAMRNNFHGIAQLLESRMVFADTSDTINEAELYGPEEQDEVYSGLRTQDLQEAKDQLLVETSDMLHIPLFTAEALLRDNEFIPISSTFLQVYYGHKAKCFSGETLLSCQLRDAASGCRECSEYSGGVTGVKVLTCEICMLPMPCWDRPVLISCNHRFCTSCWESYLTVKIQDGDAHHILCPAYQCHILVPVEVIEKLVSPDMARRYLQFDIKAFVESNRSIKWCPMPGCGRAVRLPETEQSQPSDILNSIPSAKPPPLTSHAVDCGNGHFFCWECLGEAHAPCGCHQWLQWQQKISEVKPEELRASCVETEDAANCLWLVTNSKPCPNCKSPIQKNEGCNHMKCSKCKFDFCWVCLENWKKHSSATGGYFRCNRFEAVHKADEKQGMLISEAVQHNQQMQELNRFLHYYTRFRNHENSQKLEEPLLNNVKKKMELLASSLGKSGKTEDGAEKGTKFVEDGVRELLKARRVLCGSYVYGYYLEDNGYNKTIFEFMQNELEEVTEKLSEMVARPYLRTPRSVVIQTTALARRKRHEFVRAVSKGLIPPETPPTLRKMRKRRFPGLMGMDPEQMSHAIAASLRDLDHNNPWVKDAQGRHTNLSAIYDWPDFDSDEEDSDVNHTLAVNLLGECSRTGCARPRARNPRTSAIHDYCSLKCSRSARLGTQDDVYRVNVTTDHNMDLVIALEMSRLQMIEDEMKKRQKAAEEESKTSENSGQPSSSVASTTKVMDDQQMKLAIQLSLQESTKRVAMLHSATAIGDASLIPQIKTTINAGGDNLIANDDSSDLTSPAYHKTNADLTVDYFLKSLAGRQIDLKNFNSGINMFSSEEHSDSSEVVWGCGLSKTLADKELIGCGFKPCVAEDGRFEIGDIHENGRFNDIDEYDEADSRLLKRSHSTGDLCTRGRRSQRHDGGASGDEPRYHLDSDHSSQHEEKPEDIVKRILAHPASSKAMSGRHFLFLHHHSGGSNSNAGGETSTANSEDGTSIYYGGQSSIEDTTTTSDSLNADLEVCGILGTTTEDDDSKSFIDDSAIMTSSLDKLSEHVFHKSVVIASKKTPIGFEDETKEEMKKDAILHKDLGANMFCLTSSSHVSMLDKSSLTSSLLEEHRKAFKAAGGKASGSGGLRIRICKSPNGPGSCGQGNNRQLETDSSNEYESETGIPKSPTLFISGVSISRTPEPRSPAAVATVVTSSSVVGRQSRSSSLTVPTPSSVAPATLGSSSASLNTTLASTSEPQTTLVRTSSPIKVASPSTSSNMLTTPPPPPLLSPPESPASVSSPHSTAPSPILTPINGNMIGVSATVGHVNGASSTSSKSKSASEPEREREMFRFPKSSTDGALSSVLHVQESNLSSDDFHEALFLLERSPKGSGSSKRRKKSKKERHKDKENTNGCSSSSKVKEINEASSAL</sequence>
<feature type="region of interest" description="Disordered" evidence="12">
    <location>
        <begin position="1574"/>
        <end position="1620"/>
    </location>
</feature>
<dbReference type="Gene3D" id="3.30.40.10">
    <property type="entry name" value="Zinc/RING finger domain, C3HC4 (zinc finger)"/>
    <property type="match status" value="1"/>
</dbReference>
<feature type="compositionally biased region" description="Polar residues" evidence="12">
    <location>
        <begin position="1446"/>
        <end position="1457"/>
    </location>
</feature>
<dbReference type="SMART" id="SM00248">
    <property type="entry name" value="ANK"/>
    <property type="match status" value="3"/>
</dbReference>
<dbReference type="InterPro" id="IPR013083">
    <property type="entry name" value="Znf_RING/FYVE/PHD"/>
</dbReference>
<dbReference type="GO" id="GO:0061630">
    <property type="term" value="F:ubiquitin protein ligase activity"/>
    <property type="evidence" value="ECO:0007669"/>
    <property type="project" value="UniProtKB-EC"/>
</dbReference>
<evidence type="ECO:0000256" key="5">
    <source>
        <dbReference type="ARBA" id="ARBA00022723"/>
    </source>
</evidence>
<dbReference type="InterPro" id="IPR047564">
    <property type="entry name" value="Rcat_RBR_ANKIB1"/>
</dbReference>
<feature type="compositionally biased region" description="Low complexity" evidence="12">
    <location>
        <begin position="1404"/>
        <end position="1445"/>
    </location>
</feature>
<dbReference type="Gene3D" id="1.25.40.20">
    <property type="entry name" value="Ankyrin repeat-containing domain"/>
    <property type="match status" value="1"/>
</dbReference>
<feature type="region of interest" description="Disordered" evidence="12">
    <location>
        <begin position="1111"/>
        <end position="1148"/>
    </location>
</feature>
<dbReference type="InterPro" id="IPR002867">
    <property type="entry name" value="IBR_dom"/>
</dbReference>
<evidence type="ECO:0000259" key="14">
    <source>
        <dbReference type="PROSITE" id="PS51873"/>
    </source>
</evidence>
<dbReference type="Pfam" id="PF01485">
    <property type="entry name" value="IBR"/>
    <property type="match status" value="1"/>
</dbReference>
<evidence type="ECO:0000256" key="6">
    <source>
        <dbReference type="ARBA" id="ARBA00022737"/>
    </source>
</evidence>
<dbReference type="SMART" id="SM00647">
    <property type="entry name" value="IBR"/>
    <property type="match status" value="2"/>
</dbReference>
<evidence type="ECO:0000256" key="11">
    <source>
        <dbReference type="PROSITE-ProRule" id="PRU00175"/>
    </source>
</evidence>
<feature type="compositionally biased region" description="Low complexity" evidence="12">
    <location>
        <begin position="1485"/>
        <end position="1498"/>
    </location>
</feature>
<comment type="catalytic activity">
    <reaction evidence="1">
        <text>[E2 ubiquitin-conjugating enzyme]-S-ubiquitinyl-L-cysteine + [acceptor protein]-L-lysine = [E2 ubiquitin-conjugating enzyme]-L-cysteine + [acceptor protein]-N(6)-ubiquitinyl-L-lysine.</text>
        <dbReference type="EC" id="2.3.2.31"/>
    </reaction>
</comment>
<accession>A0A7R9ED81</accession>
<keyword evidence="5" id="KW-0479">Metal-binding</keyword>
<dbReference type="EMBL" id="OB795211">
    <property type="protein sequence ID" value="CAD7431866.1"/>
    <property type="molecule type" value="Genomic_DNA"/>
</dbReference>
<feature type="domain" description="RING-type" evidence="14">
    <location>
        <begin position="346"/>
        <end position="591"/>
    </location>
</feature>
<proteinExistence type="inferred from homology"/>
<feature type="region of interest" description="Disordered" evidence="12">
    <location>
        <begin position="1404"/>
        <end position="1502"/>
    </location>
</feature>
<keyword evidence="7 11" id="KW-0863">Zinc-finger</keyword>
<feature type="compositionally biased region" description="Low complexity" evidence="12">
    <location>
        <begin position="1462"/>
        <end position="1471"/>
    </location>
</feature>
<evidence type="ECO:0000256" key="9">
    <source>
        <dbReference type="ARBA" id="ARBA00022833"/>
    </source>
</evidence>
<dbReference type="InterPro" id="IPR031127">
    <property type="entry name" value="E3_UB_ligase_RBR"/>
</dbReference>
<evidence type="ECO:0000256" key="1">
    <source>
        <dbReference type="ARBA" id="ARBA00001798"/>
    </source>
</evidence>
<keyword evidence="10" id="KW-0040">ANK repeat</keyword>
<dbReference type="CDD" id="cd20361">
    <property type="entry name" value="Rcat_RBR_ANKIB1"/>
    <property type="match status" value="1"/>
</dbReference>
<reference evidence="15" key="1">
    <citation type="submission" date="2020-11" db="EMBL/GenBank/DDBJ databases">
        <authorList>
            <person name="Tran Van P."/>
        </authorList>
    </citation>
    <scope>NUCLEOTIDE SEQUENCE</scope>
</reference>
<evidence type="ECO:0000256" key="4">
    <source>
        <dbReference type="ARBA" id="ARBA00022679"/>
    </source>
</evidence>
<feature type="region of interest" description="Disordered" evidence="12">
    <location>
        <begin position="1176"/>
        <end position="1200"/>
    </location>
</feature>
<feature type="compositionally biased region" description="Basic residues" evidence="12">
    <location>
        <begin position="1584"/>
        <end position="1595"/>
    </location>
</feature>
<feature type="compositionally biased region" description="Polar residues" evidence="12">
    <location>
        <begin position="1187"/>
        <end position="1196"/>
    </location>
</feature>
<evidence type="ECO:0000256" key="2">
    <source>
        <dbReference type="ARBA" id="ARBA00005884"/>
    </source>
</evidence>
<feature type="region of interest" description="Disordered" evidence="12">
    <location>
        <begin position="1516"/>
        <end position="1546"/>
    </location>
</feature>
<dbReference type="SUPFAM" id="SSF57850">
    <property type="entry name" value="RING/U-box"/>
    <property type="match status" value="2"/>
</dbReference>
<feature type="compositionally biased region" description="Basic and acidic residues" evidence="12">
    <location>
        <begin position="1529"/>
        <end position="1541"/>
    </location>
</feature>
<feature type="compositionally biased region" description="Polar residues" evidence="12">
    <location>
        <begin position="925"/>
        <end position="939"/>
    </location>
</feature>
<dbReference type="Pfam" id="PF19422">
    <property type="entry name" value="Ariadne"/>
    <property type="match status" value="1"/>
</dbReference>
<evidence type="ECO:0000259" key="13">
    <source>
        <dbReference type="PROSITE" id="PS50089"/>
    </source>
</evidence>
<feature type="region of interest" description="Disordered" evidence="12">
    <location>
        <begin position="910"/>
        <end position="939"/>
    </location>
</feature>
<name>A0A7R9ED81_9NEOP</name>
<comment type="similarity">
    <text evidence="2">Belongs to the RBR family. Ariadne subfamily.</text>
</comment>
<dbReference type="GO" id="GO:0016567">
    <property type="term" value="P:protein ubiquitination"/>
    <property type="evidence" value="ECO:0007669"/>
    <property type="project" value="InterPro"/>
</dbReference>